<dbReference type="InterPro" id="IPR051677">
    <property type="entry name" value="AfsR-DnrI-RedD_regulator"/>
</dbReference>
<evidence type="ECO:0000256" key="3">
    <source>
        <dbReference type="ARBA" id="ARBA00023125"/>
    </source>
</evidence>
<organism evidence="7 8">
    <name type="scientific">Actinomadura keratinilytica</name>
    <dbReference type="NCBI Taxonomy" id="547461"/>
    <lineage>
        <taxon>Bacteria</taxon>
        <taxon>Bacillati</taxon>
        <taxon>Actinomycetota</taxon>
        <taxon>Actinomycetes</taxon>
        <taxon>Streptosporangiales</taxon>
        <taxon>Thermomonosporaceae</taxon>
        <taxon>Actinomadura</taxon>
    </lineage>
</organism>
<evidence type="ECO:0000256" key="5">
    <source>
        <dbReference type="PROSITE-ProRule" id="PRU01091"/>
    </source>
</evidence>
<dbReference type="Pfam" id="PF00486">
    <property type="entry name" value="Trans_reg_C"/>
    <property type="match status" value="1"/>
</dbReference>
<evidence type="ECO:0000256" key="4">
    <source>
        <dbReference type="ARBA" id="ARBA00023163"/>
    </source>
</evidence>
<dbReference type="PANTHER" id="PTHR35807:SF1">
    <property type="entry name" value="TRANSCRIPTIONAL REGULATOR REDD"/>
    <property type="match status" value="1"/>
</dbReference>
<dbReference type="PANTHER" id="PTHR35807">
    <property type="entry name" value="TRANSCRIPTIONAL REGULATOR REDD-RELATED"/>
    <property type="match status" value="1"/>
</dbReference>
<keyword evidence="2" id="KW-0805">Transcription regulation</keyword>
<dbReference type="RefSeq" id="WP_345023681.1">
    <property type="nucleotide sequence ID" value="NZ_BAABDO010000086.1"/>
</dbReference>
<dbReference type="Gene3D" id="1.10.10.10">
    <property type="entry name" value="Winged helix-like DNA-binding domain superfamily/Winged helix DNA-binding domain"/>
    <property type="match status" value="1"/>
</dbReference>
<evidence type="ECO:0000256" key="1">
    <source>
        <dbReference type="ARBA" id="ARBA00005820"/>
    </source>
</evidence>
<dbReference type="SMART" id="SM00862">
    <property type="entry name" value="Trans_reg_C"/>
    <property type="match status" value="1"/>
</dbReference>
<dbReference type="InterPro" id="IPR001867">
    <property type="entry name" value="OmpR/PhoB-type_DNA-bd"/>
</dbReference>
<dbReference type="InterPro" id="IPR005158">
    <property type="entry name" value="BTAD"/>
</dbReference>
<keyword evidence="8" id="KW-1185">Reference proteome</keyword>
<dbReference type="SUPFAM" id="SSF46894">
    <property type="entry name" value="C-terminal effector domain of the bipartite response regulators"/>
    <property type="match status" value="1"/>
</dbReference>
<keyword evidence="3 5" id="KW-0238">DNA-binding</keyword>
<accession>A0ABP7Z8Z4</accession>
<dbReference type="SUPFAM" id="SSF48452">
    <property type="entry name" value="TPR-like"/>
    <property type="match status" value="1"/>
</dbReference>
<dbReference type="CDD" id="cd15831">
    <property type="entry name" value="BTAD"/>
    <property type="match status" value="1"/>
</dbReference>
<comment type="similarity">
    <text evidence="1">Belongs to the AfsR/DnrI/RedD regulatory family.</text>
</comment>
<gene>
    <name evidence="7" type="ORF">GCM10022416_46650</name>
</gene>
<evidence type="ECO:0000259" key="6">
    <source>
        <dbReference type="PROSITE" id="PS51755"/>
    </source>
</evidence>
<reference evidence="8" key="1">
    <citation type="journal article" date="2019" name="Int. J. Syst. Evol. Microbiol.">
        <title>The Global Catalogue of Microorganisms (GCM) 10K type strain sequencing project: providing services to taxonomists for standard genome sequencing and annotation.</title>
        <authorList>
            <consortium name="The Broad Institute Genomics Platform"/>
            <consortium name="The Broad Institute Genome Sequencing Center for Infectious Disease"/>
            <person name="Wu L."/>
            <person name="Ma J."/>
        </authorList>
    </citation>
    <scope>NUCLEOTIDE SEQUENCE [LARGE SCALE GENOMIC DNA]</scope>
    <source>
        <strain evidence="8">JCM 17316</strain>
    </source>
</reference>
<dbReference type="EMBL" id="BAABDO010000086">
    <property type="protein sequence ID" value="GAA4150428.1"/>
    <property type="molecule type" value="Genomic_DNA"/>
</dbReference>
<dbReference type="InterPro" id="IPR011990">
    <property type="entry name" value="TPR-like_helical_dom_sf"/>
</dbReference>
<dbReference type="Gene3D" id="1.25.40.10">
    <property type="entry name" value="Tetratricopeptide repeat domain"/>
    <property type="match status" value="1"/>
</dbReference>
<dbReference type="Pfam" id="PF03704">
    <property type="entry name" value="BTAD"/>
    <property type="match status" value="1"/>
</dbReference>
<protein>
    <recommendedName>
        <fullName evidence="6">OmpR/PhoB-type domain-containing protein</fullName>
    </recommendedName>
</protein>
<feature type="domain" description="OmpR/PhoB-type" evidence="6">
    <location>
        <begin position="1"/>
        <end position="99"/>
    </location>
</feature>
<dbReference type="InterPro" id="IPR036388">
    <property type="entry name" value="WH-like_DNA-bd_sf"/>
</dbReference>
<keyword evidence="4" id="KW-0804">Transcription</keyword>
<sequence length="265" mass="29891">MTHESRFHILGPLEVTVGDRQVRVPAGRQRVLLASLLVDANEIVPVEELVERVWGRHRPRHARGALHTCLTRLRHTLDRGEPTASTMIRTTAAGYGIAAPPHHLDHLRFQELLRDARRAARRGDPAGESAALAEALSIWRGPPLADVPSESLHREVVPKLTEQWLRAVERSNALALALGRHGELIGELRALIRRHPFHERFWGQLMLALYRCGRQAEALQAYASVRERLRRELGVEPGRELRRLQLAILRDDPGLTARCSVPTGW</sequence>
<feature type="DNA-binding region" description="OmpR/PhoB-type" evidence="5">
    <location>
        <begin position="1"/>
        <end position="99"/>
    </location>
</feature>
<comment type="caution">
    <text evidence="7">The sequence shown here is derived from an EMBL/GenBank/DDBJ whole genome shotgun (WGS) entry which is preliminary data.</text>
</comment>
<proteinExistence type="inferred from homology"/>
<evidence type="ECO:0000313" key="7">
    <source>
        <dbReference type="EMBL" id="GAA4150428.1"/>
    </source>
</evidence>
<evidence type="ECO:0000256" key="2">
    <source>
        <dbReference type="ARBA" id="ARBA00023015"/>
    </source>
</evidence>
<evidence type="ECO:0000313" key="8">
    <source>
        <dbReference type="Proteomes" id="UP001500266"/>
    </source>
</evidence>
<dbReference type="Proteomes" id="UP001500266">
    <property type="component" value="Unassembled WGS sequence"/>
</dbReference>
<dbReference type="PROSITE" id="PS51755">
    <property type="entry name" value="OMPR_PHOB"/>
    <property type="match status" value="1"/>
</dbReference>
<dbReference type="InterPro" id="IPR016032">
    <property type="entry name" value="Sig_transdc_resp-reg_C-effctor"/>
</dbReference>
<dbReference type="SMART" id="SM01043">
    <property type="entry name" value="BTAD"/>
    <property type="match status" value="1"/>
</dbReference>
<name>A0ABP7Z8Z4_9ACTN</name>